<gene>
    <name evidence="11" type="ORF">GF339_17300</name>
</gene>
<dbReference type="InterPro" id="IPR000515">
    <property type="entry name" value="MetI-like"/>
</dbReference>
<dbReference type="CDD" id="cd06261">
    <property type="entry name" value="TM_PBP2"/>
    <property type="match status" value="1"/>
</dbReference>
<feature type="non-terminal residue" evidence="11">
    <location>
        <position position="200"/>
    </location>
</feature>
<dbReference type="InterPro" id="IPR035906">
    <property type="entry name" value="MetI-like_sf"/>
</dbReference>
<feature type="domain" description="ABC transmembrane type-1" evidence="10">
    <location>
        <begin position="71"/>
        <end position="200"/>
    </location>
</feature>
<evidence type="ECO:0000256" key="9">
    <source>
        <dbReference type="RuleBase" id="RU363032"/>
    </source>
</evidence>
<dbReference type="GO" id="GO:0055085">
    <property type="term" value="P:transmembrane transport"/>
    <property type="evidence" value="ECO:0007669"/>
    <property type="project" value="InterPro"/>
</dbReference>
<feature type="transmembrane region" description="Helical" evidence="9">
    <location>
        <begin position="12"/>
        <end position="32"/>
    </location>
</feature>
<dbReference type="EMBL" id="WJJP01000565">
    <property type="protein sequence ID" value="MBD3326345.1"/>
    <property type="molecule type" value="Genomic_DNA"/>
</dbReference>
<proteinExistence type="inferred from homology"/>
<dbReference type="SUPFAM" id="SSF161098">
    <property type="entry name" value="MetI-like"/>
    <property type="match status" value="1"/>
</dbReference>
<dbReference type="AlphaFoldDB" id="A0A9D5JYG2"/>
<evidence type="ECO:0000256" key="3">
    <source>
        <dbReference type="ARBA" id="ARBA00022448"/>
    </source>
</evidence>
<reference evidence="11" key="1">
    <citation type="submission" date="2019-11" db="EMBL/GenBank/DDBJ databases">
        <title>Microbial mats filling the niche in hypersaline microbial mats.</title>
        <authorList>
            <person name="Wong H.L."/>
            <person name="Macleod F.I."/>
            <person name="White R.A. III"/>
            <person name="Burns B.P."/>
        </authorList>
    </citation>
    <scope>NUCLEOTIDE SEQUENCE</scope>
    <source>
        <strain evidence="11">Rbin_158</strain>
    </source>
</reference>
<evidence type="ECO:0000256" key="5">
    <source>
        <dbReference type="ARBA" id="ARBA00022597"/>
    </source>
</evidence>
<keyword evidence="5" id="KW-0762">Sugar transport</keyword>
<evidence type="ECO:0000256" key="7">
    <source>
        <dbReference type="ARBA" id="ARBA00022989"/>
    </source>
</evidence>
<evidence type="ECO:0000256" key="8">
    <source>
        <dbReference type="ARBA" id="ARBA00023136"/>
    </source>
</evidence>
<comment type="caution">
    <text evidence="11">The sequence shown here is derived from an EMBL/GenBank/DDBJ whole genome shotgun (WGS) entry which is preliminary data.</text>
</comment>
<accession>A0A9D5JYG2</accession>
<organism evidence="11 12">
    <name type="scientific">candidate division KSB3 bacterium</name>
    <dbReference type="NCBI Taxonomy" id="2044937"/>
    <lineage>
        <taxon>Bacteria</taxon>
        <taxon>candidate division KSB3</taxon>
    </lineage>
</organism>
<evidence type="ECO:0000313" key="11">
    <source>
        <dbReference type="EMBL" id="MBD3326345.1"/>
    </source>
</evidence>
<keyword evidence="6 9" id="KW-0812">Transmembrane</keyword>
<keyword evidence="3 9" id="KW-0813">Transport</keyword>
<feature type="transmembrane region" description="Helical" evidence="9">
    <location>
        <begin position="139"/>
        <end position="158"/>
    </location>
</feature>
<evidence type="ECO:0000256" key="2">
    <source>
        <dbReference type="ARBA" id="ARBA00009047"/>
    </source>
</evidence>
<comment type="subcellular location">
    <subcellularLocation>
        <location evidence="1 9">Cell membrane</location>
        <topology evidence="1 9">Multi-pass membrane protein</topology>
    </subcellularLocation>
</comment>
<dbReference type="Pfam" id="PF00528">
    <property type="entry name" value="BPD_transp_1"/>
    <property type="match status" value="1"/>
</dbReference>
<evidence type="ECO:0000256" key="1">
    <source>
        <dbReference type="ARBA" id="ARBA00004651"/>
    </source>
</evidence>
<keyword evidence="4" id="KW-1003">Cell membrane</keyword>
<dbReference type="PROSITE" id="PS50928">
    <property type="entry name" value="ABC_TM1"/>
    <property type="match status" value="1"/>
</dbReference>
<feature type="transmembrane region" description="Helical" evidence="9">
    <location>
        <begin position="72"/>
        <end position="94"/>
    </location>
</feature>
<dbReference type="PANTHER" id="PTHR32243">
    <property type="entry name" value="MALTOSE TRANSPORT SYSTEM PERMEASE-RELATED"/>
    <property type="match status" value="1"/>
</dbReference>
<evidence type="ECO:0000313" key="12">
    <source>
        <dbReference type="Proteomes" id="UP000649604"/>
    </source>
</evidence>
<comment type="similarity">
    <text evidence="2">Belongs to the binding-protein-dependent transport system permease family. MalFG subfamily.</text>
</comment>
<protein>
    <submittedName>
        <fullName evidence="11">ABC transporter permease subunit</fullName>
    </submittedName>
</protein>
<dbReference type="PANTHER" id="PTHR32243:SF50">
    <property type="entry name" value="MALTOSE_MALTODEXTRIN TRANSPORT SYSTEM PERMEASE PROTEIN MALG"/>
    <property type="match status" value="1"/>
</dbReference>
<dbReference type="Proteomes" id="UP000649604">
    <property type="component" value="Unassembled WGS sequence"/>
</dbReference>
<keyword evidence="7 9" id="KW-1133">Transmembrane helix</keyword>
<dbReference type="InterPro" id="IPR050901">
    <property type="entry name" value="BP-dep_ABC_trans_perm"/>
</dbReference>
<evidence type="ECO:0000259" key="10">
    <source>
        <dbReference type="PROSITE" id="PS50928"/>
    </source>
</evidence>
<evidence type="ECO:0000256" key="6">
    <source>
        <dbReference type="ARBA" id="ARBA00022692"/>
    </source>
</evidence>
<evidence type="ECO:0000256" key="4">
    <source>
        <dbReference type="ARBA" id="ARBA00022475"/>
    </source>
</evidence>
<dbReference type="Gene3D" id="1.10.3720.10">
    <property type="entry name" value="MetI-like"/>
    <property type="match status" value="1"/>
</dbReference>
<name>A0A9D5JYG2_9BACT</name>
<dbReference type="GO" id="GO:0005886">
    <property type="term" value="C:plasma membrane"/>
    <property type="evidence" value="ECO:0007669"/>
    <property type="project" value="UniProtKB-SubCell"/>
</dbReference>
<sequence>MFRNKETLKLVGIYAFLLTFIFLSLFPALWMLDNSFKTDEEIFAQPPVWFPSIRWDNYQAIFDSRPFLKYTINSLIVALSVTAICVGLGTPAAYGFSRFHFRGNKLMFGMILASRLVPPISFIVPFTIIFSYFKMIDTKAALIIAYIFFNLPFVIWILSGFFESIPQELDDAARIDGCNNISAFWRVVLPLTMPGIIASA</sequence>
<feature type="transmembrane region" description="Helical" evidence="9">
    <location>
        <begin position="106"/>
        <end position="133"/>
    </location>
</feature>
<keyword evidence="8 9" id="KW-0472">Membrane</keyword>